<sequence length="168" mass="19664">MSSKAWALEMALYSKWQNEKLYGLCDALSDASRNQDRGLYFGSIHRTLDHILMVDRVLWDFTVSGQPPRDWDANRKLYDDYAVLRQERIAFDAMVLDALRLQPKTWLDETVSYHHPRLGRDRNHPRQFPLMQMFNHGTHHRSQVTSALHQMGIDYGSTDMPANPLSQY</sequence>
<dbReference type="InterPro" id="IPR007837">
    <property type="entry name" value="DinB"/>
</dbReference>
<name>A0ABU0YL81_9PROT</name>
<evidence type="ECO:0000256" key="1">
    <source>
        <dbReference type="ARBA" id="ARBA00008635"/>
    </source>
</evidence>
<organism evidence="3 4">
    <name type="scientific">Dongia sedimenti</name>
    <dbReference type="NCBI Taxonomy" id="3064282"/>
    <lineage>
        <taxon>Bacteria</taxon>
        <taxon>Pseudomonadati</taxon>
        <taxon>Pseudomonadota</taxon>
        <taxon>Alphaproteobacteria</taxon>
        <taxon>Rhodospirillales</taxon>
        <taxon>Dongiaceae</taxon>
        <taxon>Dongia</taxon>
    </lineage>
</organism>
<dbReference type="EMBL" id="JAUYVI010000004">
    <property type="protein sequence ID" value="MDQ7248484.1"/>
    <property type="molecule type" value="Genomic_DNA"/>
</dbReference>
<accession>A0ABU0YL81</accession>
<evidence type="ECO:0000256" key="2">
    <source>
        <dbReference type="ARBA" id="ARBA00022723"/>
    </source>
</evidence>
<keyword evidence="2" id="KW-0479">Metal-binding</keyword>
<dbReference type="InterPro" id="IPR034660">
    <property type="entry name" value="DinB/YfiT-like"/>
</dbReference>
<gene>
    <name evidence="3" type="ORF">Q8A70_12440</name>
</gene>
<dbReference type="Gene3D" id="1.20.120.450">
    <property type="entry name" value="dinb family like domain"/>
    <property type="match status" value="1"/>
</dbReference>
<proteinExistence type="inferred from homology"/>
<comment type="similarity">
    <text evidence="1">Belongs to the DinB family.</text>
</comment>
<protein>
    <submittedName>
        <fullName evidence="3">DinB family protein</fullName>
    </submittedName>
</protein>
<dbReference type="RefSeq" id="WP_379955964.1">
    <property type="nucleotide sequence ID" value="NZ_JAUYVI010000004.1"/>
</dbReference>
<dbReference type="PANTHER" id="PTHR37302">
    <property type="entry name" value="SLR1116 PROTEIN"/>
    <property type="match status" value="1"/>
</dbReference>
<keyword evidence="4" id="KW-1185">Reference proteome</keyword>
<dbReference type="SUPFAM" id="SSF109854">
    <property type="entry name" value="DinB/YfiT-like putative metalloenzymes"/>
    <property type="match status" value="1"/>
</dbReference>
<comment type="caution">
    <text evidence="3">The sequence shown here is derived from an EMBL/GenBank/DDBJ whole genome shotgun (WGS) entry which is preliminary data.</text>
</comment>
<dbReference type="Pfam" id="PF05163">
    <property type="entry name" value="DinB"/>
    <property type="match status" value="1"/>
</dbReference>
<dbReference type="Proteomes" id="UP001230156">
    <property type="component" value="Unassembled WGS sequence"/>
</dbReference>
<evidence type="ECO:0000313" key="4">
    <source>
        <dbReference type="Proteomes" id="UP001230156"/>
    </source>
</evidence>
<dbReference type="PANTHER" id="PTHR37302:SF1">
    <property type="entry name" value="PROTEIN DINB"/>
    <property type="match status" value="1"/>
</dbReference>
<reference evidence="4" key="1">
    <citation type="submission" date="2023-08" db="EMBL/GenBank/DDBJ databases">
        <title>Rhodospirillaceae gen. nov., a novel taxon isolated from the Yangtze River Yuezi River estuary sludge.</title>
        <authorList>
            <person name="Ruan L."/>
        </authorList>
    </citation>
    <scope>NUCLEOTIDE SEQUENCE [LARGE SCALE GENOMIC DNA]</scope>
    <source>
        <strain evidence="4">R-7</strain>
    </source>
</reference>
<evidence type="ECO:0000313" key="3">
    <source>
        <dbReference type="EMBL" id="MDQ7248484.1"/>
    </source>
</evidence>